<dbReference type="InterPro" id="IPR052917">
    <property type="entry name" value="Stress-Dev_Protein"/>
</dbReference>
<gene>
    <name evidence="3" type="ORF">EX30DRAFT_322875</name>
</gene>
<feature type="compositionally biased region" description="Basic and acidic residues" evidence="1">
    <location>
        <begin position="20"/>
        <end position="31"/>
    </location>
</feature>
<dbReference type="PANTHER" id="PTHR34818">
    <property type="entry name" value="PROTEIN BLI-3"/>
    <property type="match status" value="1"/>
</dbReference>
<dbReference type="Pfam" id="PF16242">
    <property type="entry name" value="Pyrid_ox_like"/>
    <property type="match status" value="1"/>
</dbReference>
<dbReference type="InterPro" id="IPR012349">
    <property type="entry name" value="Split_barrel_FMN-bd"/>
</dbReference>
<dbReference type="OrthoDB" id="434253at2759"/>
<feature type="domain" description="General stress protein FMN-binding split barrel" evidence="2">
    <location>
        <begin position="38"/>
        <end position="192"/>
    </location>
</feature>
<dbReference type="InterPro" id="IPR038725">
    <property type="entry name" value="YdaG_split_barrel_FMN-bd"/>
</dbReference>
<dbReference type="STRING" id="341454.A0A4S2MS10"/>
<dbReference type="EMBL" id="ML220145">
    <property type="protein sequence ID" value="TGZ78157.1"/>
    <property type="molecule type" value="Genomic_DNA"/>
</dbReference>
<organism evidence="3 4">
    <name type="scientific">Ascodesmis nigricans</name>
    <dbReference type="NCBI Taxonomy" id="341454"/>
    <lineage>
        <taxon>Eukaryota</taxon>
        <taxon>Fungi</taxon>
        <taxon>Dikarya</taxon>
        <taxon>Ascomycota</taxon>
        <taxon>Pezizomycotina</taxon>
        <taxon>Pezizomycetes</taxon>
        <taxon>Pezizales</taxon>
        <taxon>Ascodesmidaceae</taxon>
        <taxon>Ascodesmis</taxon>
    </lineage>
</organism>
<dbReference type="InParanoid" id="A0A4S2MS10"/>
<protein>
    <submittedName>
        <fullName evidence="3">Protein bli-3</fullName>
    </submittedName>
</protein>
<accession>A0A4S2MS10</accession>
<dbReference type="PANTHER" id="PTHR34818:SF1">
    <property type="entry name" value="PROTEIN BLI-3"/>
    <property type="match status" value="1"/>
</dbReference>
<dbReference type="Proteomes" id="UP000298138">
    <property type="component" value="Unassembled WGS sequence"/>
</dbReference>
<evidence type="ECO:0000313" key="4">
    <source>
        <dbReference type="Proteomes" id="UP000298138"/>
    </source>
</evidence>
<keyword evidence="4" id="KW-1185">Reference proteome</keyword>
<name>A0A4S2MS10_9PEZI</name>
<dbReference type="Gene3D" id="2.30.110.10">
    <property type="entry name" value="Electron Transport, Fmn-binding Protein, Chain A"/>
    <property type="match status" value="1"/>
</dbReference>
<dbReference type="AlphaFoldDB" id="A0A4S2MS10"/>
<proteinExistence type="predicted"/>
<evidence type="ECO:0000259" key="2">
    <source>
        <dbReference type="Pfam" id="PF16242"/>
    </source>
</evidence>
<sequence length="217" mass="23530">MSGLPASTFSNTSTGSKPADPYKQHNKTDDEHISLKQKVEDLVEFVEGLKYGMLTTHQTDTGMLVSRCMAIAAKENGVDLLFHTNTETGKTDEIKSDQHVNVAFIKPSTGDWASISGTATIETDREKVKKYYSQQLKTWVGDLGDGIHDGSANDPRIGIIKVSMVTATYSLAKGTAVSRGIEMAKGAVTGKAASVTRLRELHPDEVMQYRNLCSSSS</sequence>
<feature type="compositionally biased region" description="Polar residues" evidence="1">
    <location>
        <begin position="1"/>
        <end position="16"/>
    </location>
</feature>
<evidence type="ECO:0000256" key="1">
    <source>
        <dbReference type="SAM" id="MobiDB-lite"/>
    </source>
</evidence>
<dbReference type="SUPFAM" id="SSF50475">
    <property type="entry name" value="FMN-binding split barrel"/>
    <property type="match status" value="1"/>
</dbReference>
<feature type="region of interest" description="Disordered" evidence="1">
    <location>
        <begin position="1"/>
        <end position="31"/>
    </location>
</feature>
<evidence type="ECO:0000313" key="3">
    <source>
        <dbReference type="EMBL" id="TGZ78157.1"/>
    </source>
</evidence>
<reference evidence="3 4" key="1">
    <citation type="submission" date="2019-04" db="EMBL/GenBank/DDBJ databases">
        <title>Comparative genomics and transcriptomics to analyze fruiting body development in filamentous ascomycetes.</title>
        <authorList>
            <consortium name="DOE Joint Genome Institute"/>
            <person name="Lutkenhaus R."/>
            <person name="Traeger S."/>
            <person name="Breuer J."/>
            <person name="Kuo A."/>
            <person name="Lipzen A."/>
            <person name="Pangilinan J."/>
            <person name="Dilworth D."/>
            <person name="Sandor L."/>
            <person name="Poggeler S."/>
            <person name="Barry K."/>
            <person name="Grigoriev I.V."/>
            <person name="Nowrousian M."/>
        </authorList>
    </citation>
    <scope>NUCLEOTIDE SEQUENCE [LARGE SCALE GENOMIC DNA]</scope>
    <source>
        <strain evidence="3 4">CBS 389.68</strain>
    </source>
</reference>